<dbReference type="InterPro" id="IPR024370">
    <property type="entry name" value="PBP_domain"/>
</dbReference>
<feature type="domain" description="PBP" evidence="2">
    <location>
        <begin position="184"/>
        <end position="296"/>
    </location>
</feature>
<organism evidence="3 4">
    <name type="scientific">Methanocaldococcus bathoardescens</name>
    <dbReference type="NCBI Taxonomy" id="1301915"/>
    <lineage>
        <taxon>Archaea</taxon>
        <taxon>Methanobacteriati</taxon>
        <taxon>Methanobacteriota</taxon>
        <taxon>Methanomada group</taxon>
        <taxon>Methanococci</taxon>
        <taxon>Methanococcales</taxon>
        <taxon>Methanocaldococcaceae</taxon>
        <taxon>Methanocaldococcus</taxon>
    </lineage>
</organism>
<dbReference type="KEGG" id="mjh:JH146_0944"/>
<proteinExistence type="predicted"/>
<protein>
    <recommendedName>
        <fullName evidence="2">PBP domain-containing protein</fullName>
    </recommendedName>
</protein>
<dbReference type="InterPro" id="IPR050811">
    <property type="entry name" value="Phosphate_ABC_transporter"/>
</dbReference>
<dbReference type="GeneID" id="70359829"/>
<dbReference type="PANTHER" id="PTHR30570">
    <property type="entry name" value="PERIPLASMIC PHOSPHATE BINDING COMPONENT OF PHOSPHATE ABC TRANSPORTER"/>
    <property type="match status" value="1"/>
</dbReference>
<keyword evidence="1" id="KW-0732">Signal</keyword>
<dbReference type="AlphaFoldDB" id="A0A076LJN8"/>
<keyword evidence="4" id="KW-1185">Reference proteome</keyword>
<dbReference type="Proteomes" id="UP000028781">
    <property type="component" value="Chromosome"/>
</dbReference>
<dbReference type="PROSITE" id="PS51257">
    <property type="entry name" value="PROKAR_LIPOPROTEIN"/>
    <property type="match status" value="1"/>
</dbReference>
<dbReference type="Gene3D" id="3.40.190.10">
    <property type="entry name" value="Periplasmic binding protein-like II"/>
    <property type="match status" value="2"/>
</dbReference>
<dbReference type="Pfam" id="PF12849">
    <property type="entry name" value="PBP_like_2"/>
    <property type="match status" value="2"/>
</dbReference>
<evidence type="ECO:0000256" key="1">
    <source>
        <dbReference type="ARBA" id="ARBA00022729"/>
    </source>
</evidence>
<gene>
    <name evidence="3" type="ORF">JH146_0944</name>
</gene>
<dbReference type="SMR" id="A0A076LJN8"/>
<feature type="domain" description="PBP" evidence="2">
    <location>
        <begin position="34"/>
        <end position="158"/>
    </location>
</feature>
<dbReference type="PANTHER" id="PTHR30570:SF1">
    <property type="entry name" value="PHOSPHATE-BINDING PROTEIN PSTS"/>
    <property type="match status" value="1"/>
</dbReference>
<name>A0A076LJN8_9EURY</name>
<evidence type="ECO:0000313" key="4">
    <source>
        <dbReference type="Proteomes" id="UP000028781"/>
    </source>
</evidence>
<accession>A0A076LJN8</accession>
<dbReference type="HOGENOM" id="CLU_073531_0_0_2"/>
<sequence length="298" mass="32612">MKKLLALIFGIILITPIVSLTGCVGGGNSENSVNDWSKAPINVYTRDPESGTREVFWEKALDKGDITKKAVVVPSNGAMKSAIAQDKYGIGYLSIGYLDSSVKAVKFEGIEPTEENVRNGKYPISRKLHMYVNKNLKDKDPEKYELVMEFIKFVQSKEGQEIVKKEGYIPLPNPQPYQKKEGLKGEIKIAGSTTVEPIAAECAKRFMQMYPNVKITVSGGGSGFGIKQVGEGLVDIGDASRDATPEEIEKYNLEDHVVGMDGVAIIVNPANPIDNLNKEQVKKIFAGEITSWGQVLGQ</sequence>
<dbReference type="STRING" id="1301915.JH146_0944"/>
<dbReference type="SUPFAM" id="SSF53850">
    <property type="entry name" value="Periplasmic binding protein-like II"/>
    <property type="match status" value="2"/>
</dbReference>
<evidence type="ECO:0000259" key="2">
    <source>
        <dbReference type="Pfam" id="PF12849"/>
    </source>
</evidence>
<dbReference type="EMBL" id="CP009149">
    <property type="protein sequence ID" value="AIJ05789.1"/>
    <property type="molecule type" value="Genomic_DNA"/>
</dbReference>
<reference evidence="3 4" key="1">
    <citation type="journal article" date="2015" name="Int. J. Syst. Evol. Microbiol.">
        <title>M ethanocaldococcus bathoardescens sp. nov., a hyperthermophilic methanogen isolated from a volcanically active deep-sea hydrothermal vent.</title>
        <authorList>
            <person name="Stewart L.C."/>
            <person name="Jung J.H."/>
            <person name="Kim Y.T."/>
            <person name="Kwon S.W."/>
            <person name="Park C.S."/>
            <person name="Holden J.F."/>
        </authorList>
    </citation>
    <scope>NUCLEOTIDE SEQUENCE [LARGE SCALE GENOMIC DNA]</scope>
    <source>
        <strain evidence="3 4">JH146</strain>
    </source>
</reference>
<evidence type="ECO:0000313" key="3">
    <source>
        <dbReference type="EMBL" id="AIJ05789.1"/>
    </source>
</evidence>
<dbReference type="RefSeq" id="WP_048201936.1">
    <property type="nucleotide sequence ID" value="NZ_CP009149.1"/>
</dbReference>